<dbReference type="SUPFAM" id="SSF48452">
    <property type="entry name" value="TPR-like"/>
    <property type="match status" value="1"/>
</dbReference>
<dbReference type="RefSeq" id="WP_123376090.1">
    <property type="nucleotide sequence ID" value="NZ_MOBY01000010.1"/>
</dbReference>
<accession>A0A423N7E2</accession>
<organism evidence="2 3">
    <name type="scientific">Pseudomonas fluorescens</name>
    <dbReference type="NCBI Taxonomy" id="294"/>
    <lineage>
        <taxon>Bacteria</taxon>
        <taxon>Pseudomonadati</taxon>
        <taxon>Pseudomonadota</taxon>
        <taxon>Gammaproteobacteria</taxon>
        <taxon>Pseudomonadales</taxon>
        <taxon>Pseudomonadaceae</taxon>
        <taxon>Pseudomonas</taxon>
    </lineage>
</organism>
<dbReference type="Proteomes" id="UP000283650">
    <property type="component" value="Unassembled WGS sequence"/>
</dbReference>
<sequence>MKFLCGFILLSVFGVVQAATQCQIDLNSDGVCDHYAVSSSAEDETFSNITIDIGGSDKKITGGFELGSGGLSEGYIPGDFSLLIDYYPHSTLITKYDFRWDRSLNDFVLYKMSGWEEPDRDEKYSISDESVPGEDRIPREFDVRRIECCVKFSQFSGNGPSVKNMSESVKLAEINKDFKYVLKKLPEGEKGGLFLQPGASRERISIPKDLVYEMTLIVGDNNVGAINDYAYYLYRNKESALAVLLLKKIHQKYPERVVAILNLADAYWDLGMKEDACPLYASYTDKMNALGKSSRIPASVKDKNYCIKRG</sequence>
<dbReference type="EMBL" id="MOBY01000010">
    <property type="protein sequence ID" value="RON94063.1"/>
    <property type="molecule type" value="Genomic_DNA"/>
</dbReference>
<proteinExistence type="predicted"/>
<feature type="signal peptide" evidence="1">
    <location>
        <begin position="1"/>
        <end position="18"/>
    </location>
</feature>
<evidence type="ECO:0000313" key="2">
    <source>
        <dbReference type="EMBL" id="RON94063.1"/>
    </source>
</evidence>
<feature type="chain" id="PRO_5019350518" description="Tetratricopeptide repeat protein" evidence="1">
    <location>
        <begin position="19"/>
        <end position="310"/>
    </location>
</feature>
<evidence type="ECO:0000313" key="3">
    <source>
        <dbReference type="Proteomes" id="UP000283650"/>
    </source>
</evidence>
<dbReference type="InterPro" id="IPR011990">
    <property type="entry name" value="TPR-like_helical_dom_sf"/>
</dbReference>
<reference evidence="2 3" key="1">
    <citation type="submission" date="2016-10" db="EMBL/GenBank/DDBJ databases">
        <title>Comparative genome analysis of multiple Pseudomonas spp. focuses on biocontrol and plant growth promoting traits.</title>
        <authorList>
            <person name="Tao X.-Y."/>
            <person name="Taylor C.G."/>
        </authorList>
    </citation>
    <scope>NUCLEOTIDE SEQUENCE [LARGE SCALE GENOMIC DNA]</scope>
    <source>
        <strain evidence="2 3">2F9</strain>
    </source>
</reference>
<evidence type="ECO:0008006" key="4">
    <source>
        <dbReference type="Google" id="ProtNLM"/>
    </source>
</evidence>
<keyword evidence="1" id="KW-0732">Signal</keyword>
<evidence type="ECO:0000256" key="1">
    <source>
        <dbReference type="SAM" id="SignalP"/>
    </source>
</evidence>
<dbReference type="AlphaFoldDB" id="A0A423N7E2"/>
<protein>
    <recommendedName>
        <fullName evidence="4">Tetratricopeptide repeat protein</fullName>
    </recommendedName>
</protein>
<comment type="caution">
    <text evidence="2">The sequence shown here is derived from an EMBL/GenBank/DDBJ whole genome shotgun (WGS) entry which is preliminary data.</text>
</comment>
<gene>
    <name evidence="2" type="ORF">BK672_17430</name>
</gene>
<dbReference type="Gene3D" id="1.25.40.10">
    <property type="entry name" value="Tetratricopeptide repeat domain"/>
    <property type="match status" value="1"/>
</dbReference>
<name>A0A423N7E2_PSEFL</name>